<evidence type="ECO:0000256" key="5">
    <source>
        <dbReference type="SAM" id="Phobius"/>
    </source>
</evidence>
<dbReference type="STRING" id="1280837.A0A316V3S8"/>
<dbReference type="InterPro" id="IPR017853">
    <property type="entry name" value="GH"/>
</dbReference>
<dbReference type="PANTHER" id="PTHR31263:SF0">
    <property type="entry name" value="CELLULASE FAMILY PROTEIN (AFU_ORTHOLOGUE AFUA_5G14560)"/>
    <property type="match status" value="1"/>
</dbReference>
<dbReference type="GeneID" id="37021762"/>
<organism evidence="7 8">
    <name type="scientific">Meira miltonrushii</name>
    <dbReference type="NCBI Taxonomy" id="1280837"/>
    <lineage>
        <taxon>Eukaryota</taxon>
        <taxon>Fungi</taxon>
        <taxon>Dikarya</taxon>
        <taxon>Basidiomycota</taxon>
        <taxon>Ustilaginomycotina</taxon>
        <taxon>Exobasidiomycetes</taxon>
        <taxon>Exobasidiales</taxon>
        <taxon>Brachybasidiaceae</taxon>
        <taxon>Meira</taxon>
    </lineage>
</organism>
<reference evidence="7 8" key="1">
    <citation type="journal article" date="2018" name="Mol. Biol. Evol.">
        <title>Broad Genomic Sampling Reveals a Smut Pathogenic Ancestry of the Fungal Clade Ustilaginomycotina.</title>
        <authorList>
            <person name="Kijpornyongpan T."/>
            <person name="Mondo S.J."/>
            <person name="Barry K."/>
            <person name="Sandor L."/>
            <person name="Lee J."/>
            <person name="Lipzen A."/>
            <person name="Pangilinan J."/>
            <person name="LaButti K."/>
            <person name="Hainaut M."/>
            <person name="Henrissat B."/>
            <person name="Grigoriev I.V."/>
            <person name="Spatafora J.W."/>
            <person name="Aime M.C."/>
        </authorList>
    </citation>
    <scope>NUCLEOTIDE SEQUENCE [LARGE SCALE GENOMIC DNA]</scope>
    <source>
        <strain evidence="7 8">MCA 3882</strain>
    </source>
</reference>
<keyword evidence="5" id="KW-0812">Transmembrane</keyword>
<dbReference type="RefSeq" id="XP_025352511.1">
    <property type="nucleotide sequence ID" value="XM_025499981.1"/>
</dbReference>
<name>A0A316V3S8_9BASI</name>
<dbReference type="Proteomes" id="UP000245771">
    <property type="component" value="Unassembled WGS sequence"/>
</dbReference>
<keyword evidence="2 4" id="KW-0378">Hydrolase</keyword>
<evidence type="ECO:0000256" key="3">
    <source>
        <dbReference type="ARBA" id="ARBA00023295"/>
    </source>
</evidence>
<dbReference type="EMBL" id="KZ819606">
    <property type="protein sequence ID" value="PWN32209.1"/>
    <property type="molecule type" value="Genomic_DNA"/>
</dbReference>
<feature type="transmembrane region" description="Helical" evidence="5">
    <location>
        <begin position="624"/>
        <end position="642"/>
    </location>
</feature>
<keyword evidence="8" id="KW-1185">Reference proteome</keyword>
<evidence type="ECO:0000313" key="7">
    <source>
        <dbReference type="EMBL" id="PWN32209.1"/>
    </source>
</evidence>
<feature type="domain" description="Glycoside hydrolase family 5" evidence="6">
    <location>
        <begin position="66"/>
        <end position="361"/>
    </location>
</feature>
<evidence type="ECO:0000256" key="2">
    <source>
        <dbReference type="ARBA" id="ARBA00022801"/>
    </source>
</evidence>
<evidence type="ECO:0000313" key="8">
    <source>
        <dbReference type="Proteomes" id="UP000245771"/>
    </source>
</evidence>
<dbReference type="GO" id="GO:0004553">
    <property type="term" value="F:hydrolase activity, hydrolyzing O-glycosyl compounds"/>
    <property type="evidence" value="ECO:0007669"/>
    <property type="project" value="InterPro"/>
</dbReference>
<dbReference type="OrthoDB" id="442731at2759"/>
<dbReference type="Pfam" id="PF00150">
    <property type="entry name" value="Cellulase"/>
    <property type="match status" value="1"/>
</dbReference>
<dbReference type="AlphaFoldDB" id="A0A316V3S8"/>
<protein>
    <submittedName>
        <fullName evidence="7">Glycoside hydrolase</fullName>
    </submittedName>
</protein>
<keyword evidence="5" id="KW-0472">Membrane</keyword>
<dbReference type="Gene3D" id="3.20.20.80">
    <property type="entry name" value="Glycosidases"/>
    <property type="match status" value="1"/>
</dbReference>
<dbReference type="PANTHER" id="PTHR31263">
    <property type="entry name" value="CELLULASE FAMILY PROTEIN (AFU_ORTHOLOGUE AFUA_5G14560)"/>
    <property type="match status" value="1"/>
</dbReference>
<dbReference type="InterPro" id="IPR001547">
    <property type="entry name" value="Glyco_hydro_5"/>
</dbReference>
<keyword evidence="5" id="KW-1133">Transmembrane helix</keyword>
<dbReference type="GO" id="GO:0000272">
    <property type="term" value="P:polysaccharide catabolic process"/>
    <property type="evidence" value="ECO:0007669"/>
    <property type="project" value="InterPro"/>
</dbReference>
<comment type="similarity">
    <text evidence="1 4">Belongs to the glycosyl hydrolase 5 (cellulase A) family.</text>
</comment>
<proteinExistence type="inferred from homology"/>
<keyword evidence="3 4" id="KW-0326">Glycosidase</keyword>
<evidence type="ECO:0000256" key="1">
    <source>
        <dbReference type="ARBA" id="ARBA00005641"/>
    </source>
</evidence>
<dbReference type="InterPro" id="IPR018087">
    <property type="entry name" value="Glyco_hydro_5_CS"/>
</dbReference>
<dbReference type="PROSITE" id="PS00659">
    <property type="entry name" value="GLYCOSYL_HYDROL_F5"/>
    <property type="match status" value="1"/>
</dbReference>
<evidence type="ECO:0000256" key="4">
    <source>
        <dbReference type="RuleBase" id="RU361153"/>
    </source>
</evidence>
<sequence length="643" mass="71108">MAFWTPPLSTRGRYIVDANGKRFKLIGGNWHGASGTYLGKGDINDPDNHHAGEVAFQTPLCLDRVPIDEIVQSFIDLGITTIRLPFSNEMIHSTTPPPDDALRANPQFRGMTPLEIFDACIKALTKRGLAVILNNHTVKSIWCCGVDVNARWNGAQTDIQWQDDWVFMAKRYQNNSRVVGAELYNEVRRDFLADPTWGSGTFTDWWNASQTAGTRILREANSQMLIIVEGINFVGIPTKYTQHYRPELQPVGQLSHSLPVLDKLVYSSHFYSYTGPNATGGGPDLGTDDPLYRDLSASVLDSTMRTLAFYVSNETQKHYSAPVWISEFGSAGRTDYLNKDRWWWKKFTNLLEKYDADFAIWPLLGWMEDGHGDGWAMNMFDANAQRLSILDPGDWRLDDFSKIVNGSDASTFSGIQSNRLYNEDATLSQPGLVRASCPDGLRLHGLSHEESPSGLCTDAKIGRNLWDAKDGGYTVITTEKPSSRSPDWAPKLTKFQCSTGKHMIGYSFSEEGKMESIICAQNSKDPSAIVNGMNASTSKIGLRTIYFGKQTDVADDRGQWFGLNATAATCADDEILIGTAFTTRGDNGRPQAILCQNFKGVDAVLGTRGTNAANPTPRHSPPTSVAFFMIFVGLLSVTLALLS</sequence>
<dbReference type="SUPFAM" id="SSF51445">
    <property type="entry name" value="(Trans)glycosidases"/>
    <property type="match status" value="1"/>
</dbReference>
<gene>
    <name evidence="7" type="ORF">FA14DRAFT_165844</name>
</gene>
<evidence type="ECO:0000259" key="6">
    <source>
        <dbReference type="Pfam" id="PF00150"/>
    </source>
</evidence>
<accession>A0A316V3S8</accession>
<dbReference type="InParanoid" id="A0A316V3S8"/>